<dbReference type="RefSeq" id="WP_129460154.1">
    <property type="nucleotide sequence ID" value="NZ_SBKN01000001.1"/>
</dbReference>
<feature type="domain" description="Phosphoribosyltransferase" evidence="2">
    <location>
        <begin position="135"/>
        <end position="221"/>
    </location>
</feature>
<protein>
    <submittedName>
        <fullName evidence="3">ComF family protein</fullName>
    </submittedName>
</protein>
<sequence>MLSNLIRLFYPESCAACHGFLLQDEFVLCTQCRHQLPTTLHHSEPAHEIHQKFYGRIPLVFAAALLYFHKESLVQELIHQLKYKGNESVGTALGMWHGAILKDCSISPYPDFIIPVPLHPKKFRERGYNQVTTYAQAIAESLEIPFCDDLLVRNLYSKTQTKKSILGRTEIVQSIFGVTFTEEHYDKHFILVDDVITTGSTLEACARELLKIPGAKISIVCMAMSQ</sequence>
<dbReference type="EMBL" id="SBKN01000001">
    <property type="protein sequence ID" value="RXR24186.1"/>
    <property type="molecule type" value="Genomic_DNA"/>
</dbReference>
<proteinExistence type="inferred from homology"/>
<dbReference type="AlphaFoldDB" id="A0A4Q1KBW8"/>
<dbReference type="PANTHER" id="PTHR47505:SF1">
    <property type="entry name" value="DNA UTILIZATION PROTEIN YHGH"/>
    <property type="match status" value="1"/>
</dbReference>
<evidence type="ECO:0000256" key="1">
    <source>
        <dbReference type="ARBA" id="ARBA00008007"/>
    </source>
</evidence>
<evidence type="ECO:0000313" key="4">
    <source>
        <dbReference type="Proteomes" id="UP000289857"/>
    </source>
</evidence>
<dbReference type="OrthoDB" id="9779910at2"/>
<dbReference type="CDD" id="cd06223">
    <property type="entry name" value="PRTases_typeI"/>
    <property type="match status" value="1"/>
</dbReference>
<reference evidence="4" key="1">
    <citation type="submission" date="2019-01" db="EMBL/GenBank/DDBJ databases">
        <title>Cytophagaceae bacterium strain CAR-16.</title>
        <authorList>
            <person name="Chen W.-M."/>
        </authorList>
    </citation>
    <scope>NUCLEOTIDE SEQUENCE [LARGE SCALE GENOMIC DNA]</scope>
    <source>
        <strain evidence="4">WWJ-16</strain>
    </source>
</reference>
<dbReference type="Pfam" id="PF00156">
    <property type="entry name" value="Pribosyltran"/>
    <property type="match status" value="1"/>
</dbReference>
<evidence type="ECO:0000259" key="2">
    <source>
        <dbReference type="Pfam" id="PF00156"/>
    </source>
</evidence>
<dbReference type="PANTHER" id="PTHR47505">
    <property type="entry name" value="DNA UTILIZATION PROTEIN YHGH"/>
    <property type="match status" value="1"/>
</dbReference>
<dbReference type="Proteomes" id="UP000289857">
    <property type="component" value="Unassembled WGS sequence"/>
</dbReference>
<dbReference type="SUPFAM" id="SSF53271">
    <property type="entry name" value="PRTase-like"/>
    <property type="match status" value="1"/>
</dbReference>
<gene>
    <name evidence="3" type="ORF">EQG61_01755</name>
</gene>
<comment type="similarity">
    <text evidence="1">Belongs to the ComF/GntX family.</text>
</comment>
<name>A0A4Q1KBW8_9FLAO</name>
<organism evidence="3 4">
    <name type="scientific">Flavobacterium stagni</name>
    <dbReference type="NCBI Taxonomy" id="2506421"/>
    <lineage>
        <taxon>Bacteria</taxon>
        <taxon>Pseudomonadati</taxon>
        <taxon>Bacteroidota</taxon>
        <taxon>Flavobacteriia</taxon>
        <taxon>Flavobacteriales</taxon>
        <taxon>Flavobacteriaceae</taxon>
        <taxon>Flavobacterium</taxon>
    </lineage>
</organism>
<evidence type="ECO:0000313" key="3">
    <source>
        <dbReference type="EMBL" id="RXR24186.1"/>
    </source>
</evidence>
<dbReference type="InterPro" id="IPR029057">
    <property type="entry name" value="PRTase-like"/>
</dbReference>
<dbReference type="InterPro" id="IPR051910">
    <property type="entry name" value="ComF/GntX_DNA_util-trans"/>
</dbReference>
<comment type="caution">
    <text evidence="3">The sequence shown here is derived from an EMBL/GenBank/DDBJ whole genome shotgun (WGS) entry which is preliminary data.</text>
</comment>
<dbReference type="InterPro" id="IPR000836">
    <property type="entry name" value="PRTase_dom"/>
</dbReference>
<accession>A0A4Q1KBW8</accession>
<dbReference type="Gene3D" id="3.40.50.2020">
    <property type="match status" value="1"/>
</dbReference>
<keyword evidence="4" id="KW-1185">Reference proteome</keyword>